<evidence type="ECO:0000313" key="4">
    <source>
        <dbReference type="Proteomes" id="UP000830671"/>
    </source>
</evidence>
<feature type="region of interest" description="Disordered" evidence="1">
    <location>
        <begin position="491"/>
        <end position="583"/>
    </location>
</feature>
<reference evidence="3" key="1">
    <citation type="journal article" date="2021" name="Mol. Plant Microbe Interact.">
        <title>Complete Genome Sequence of the Plant-Pathogenic Fungus Colletotrichum lupini.</title>
        <authorList>
            <person name="Baroncelli R."/>
            <person name="Pensec F."/>
            <person name="Da Lio D."/>
            <person name="Boufleur T."/>
            <person name="Vicente I."/>
            <person name="Sarrocco S."/>
            <person name="Picot A."/>
            <person name="Baraldi E."/>
            <person name="Sukno S."/>
            <person name="Thon M."/>
            <person name="Le Floch G."/>
        </authorList>
    </citation>
    <scope>NUCLEOTIDE SEQUENCE</scope>
    <source>
        <strain evidence="3">IMI 504893</strain>
    </source>
</reference>
<dbReference type="Proteomes" id="UP000830671">
    <property type="component" value="Chromosome 4"/>
</dbReference>
<dbReference type="RefSeq" id="XP_049144234.1">
    <property type="nucleotide sequence ID" value="XM_049287091.1"/>
</dbReference>
<dbReference type="GeneID" id="73342101"/>
<proteinExistence type="predicted"/>
<protein>
    <submittedName>
        <fullName evidence="3">LPXTG-domain-containing protein</fullName>
    </submittedName>
</protein>
<keyword evidence="2" id="KW-0812">Transmembrane</keyword>
<keyword evidence="4" id="KW-1185">Reference proteome</keyword>
<feature type="transmembrane region" description="Helical" evidence="2">
    <location>
        <begin position="291"/>
        <end position="312"/>
    </location>
</feature>
<dbReference type="AlphaFoldDB" id="A0A9Q8WGQ2"/>
<evidence type="ECO:0000256" key="2">
    <source>
        <dbReference type="SAM" id="Phobius"/>
    </source>
</evidence>
<evidence type="ECO:0000313" key="3">
    <source>
        <dbReference type="EMBL" id="UQC82611.1"/>
    </source>
</evidence>
<dbReference type="KEGG" id="clup:CLUP02_08101"/>
<name>A0A9Q8WGQ2_9PEZI</name>
<sequence length="583" mass="62308">MGGRTTGPSPAWDAALYPIWLRLPNACYAVSLTTILFLQLQMAPPPPARVNGGDGIGLTMAARSALLLLTTIVPACVSALQVTPNSPCASFCLDSNSLDASDPNSSNTKGKDITCVDEDYKTGAAGQKYQQCLSCLQDSTFVQGSENDQDWFLYNMRYSFDYCIFGYPNATGVGSNPCQTSTACGALEAALTDGELDPTKSSQYAYCDADGGAMLGSAYDKCLSCVRAGGEHYYLSNYLVALGAGCQQRPSPGTLVGLNDTVFTKGIITVVDPKDAVDADKAQTPTLPMTAIVGIVIGAIVALLLAAGCTFIQCRKRRARRQGRGINPELSRRAKGHRPASSLSFRCQTHLTPKEPNFFSVEEEEAQNEKHYYESMHQQQQQDMAPSPVSKPSLWMPHNSITSFTAADHIPYTDKKPSQKEPFALANITTSLPIIPVKAHSPKYNMASPQDEYATPTSTTSAAPLLSFRPYVPSEHGFSTPSIGNAAASFSPSTTYASPTSGTTASPLLSQAGWPAPAPAHNRHIHTESSPPPLVSDASKTIPGIVRDLARPLPKRVTSLGGSPVESYKIQVAFPPPPPHKKR</sequence>
<accession>A0A9Q8WGQ2</accession>
<organism evidence="3 4">
    <name type="scientific">Colletotrichum lupini</name>
    <dbReference type="NCBI Taxonomy" id="145971"/>
    <lineage>
        <taxon>Eukaryota</taxon>
        <taxon>Fungi</taxon>
        <taxon>Dikarya</taxon>
        <taxon>Ascomycota</taxon>
        <taxon>Pezizomycotina</taxon>
        <taxon>Sordariomycetes</taxon>
        <taxon>Hypocreomycetidae</taxon>
        <taxon>Glomerellales</taxon>
        <taxon>Glomerellaceae</taxon>
        <taxon>Colletotrichum</taxon>
        <taxon>Colletotrichum acutatum species complex</taxon>
    </lineage>
</organism>
<feature type="compositionally biased region" description="Polar residues" evidence="1">
    <location>
        <begin position="491"/>
        <end position="509"/>
    </location>
</feature>
<keyword evidence="2" id="KW-1133">Transmembrane helix</keyword>
<dbReference type="EMBL" id="CP019476">
    <property type="protein sequence ID" value="UQC82611.1"/>
    <property type="molecule type" value="Genomic_DNA"/>
</dbReference>
<keyword evidence="2" id="KW-0472">Membrane</keyword>
<feature type="compositionally biased region" description="Pro residues" evidence="1">
    <location>
        <begin position="574"/>
        <end position="583"/>
    </location>
</feature>
<evidence type="ECO:0000256" key="1">
    <source>
        <dbReference type="SAM" id="MobiDB-lite"/>
    </source>
</evidence>
<gene>
    <name evidence="3" type="ORF">CLUP02_08101</name>
</gene>